<dbReference type="InterPro" id="IPR053967">
    <property type="entry name" value="LlgE_F_G-like_D1"/>
</dbReference>
<evidence type="ECO:0000259" key="7">
    <source>
        <dbReference type="Pfam" id="PF22692"/>
    </source>
</evidence>
<evidence type="ECO:0000313" key="9">
    <source>
        <dbReference type="EMBL" id="TLS72339.1"/>
    </source>
</evidence>
<evidence type="ECO:0000256" key="2">
    <source>
        <dbReference type="ARBA" id="ARBA00009677"/>
    </source>
</evidence>
<dbReference type="NCBIfam" id="TIGR03506">
    <property type="entry name" value="FlgEFG_subfam"/>
    <property type="match status" value="1"/>
</dbReference>
<keyword evidence="8" id="KW-0282">Flagellum</keyword>
<dbReference type="GO" id="GO:0009425">
    <property type="term" value="C:bacterial-type flagellum basal body"/>
    <property type="evidence" value="ECO:0007669"/>
    <property type="project" value="UniProtKB-SubCell"/>
</dbReference>
<dbReference type="PANTHER" id="PTHR30435">
    <property type="entry name" value="FLAGELLAR PROTEIN"/>
    <property type="match status" value="1"/>
</dbReference>
<dbReference type="RefSeq" id="WP_066182896.1">
    <property type="nucleotide sequence ID" value="NZ_LCUJ01000001.1"/>
</dbReference>
<reference evidence="8" key="2">
    <citation type="submission" date="2015-05" db="EMBL/GenBank/DDBJ databases">
        <authorList>
            <person name="Wang D.B."/>
            <person name="Wang M."/>
        </authorList>
    </citation>
    <scope>NUCLEOTIDE SEQUENCE [LARGE SCALE GENOMIC DNA]</scope>
    <source>
        <strain evidence="8">DU22</strain>
    </source>
</reference>
<comment type="similarity">
    <text evidence="2 4">Belongs to the flagella basal body rod proteins family.</text>
</comment>
<evidence type="ECO:0000313" key="11">
    <source>
        <dbReference type="Proteomes" id="UP000308001"/>
    </source>
</evidence>
<dbReference type="Pfam" id="PF00460">
    <property type="entry name" value="Flg_bb_rod"/>
    <property type="match status" value="1"/>
</dbReference>
<evidence type="ECO:0000256" key="3">
    <source>
        <dbReference type="ARBA" id="ARBA00023143"/>
    </source>
</evidence>
<accession>A0A1C0B960</accession>
<dbReference type="InterPro" id="IPR037925">
    <property type="entry name" value="FlgE/F/G-like"/>
</dbReference>
<dbReference type="Proteomes" id="UP000308001">
    <property type="component" value="Unassembled WGS sequence"/>
</dbReference>
<reference evidence="9 11" key="3">
    <citation type="submission" date="2019-05" db="EMBL/GenBank/DDBJ databases">
        <title>Arcobacter cibarius and Arcobacter thereius providing challenges in identification an antibiotic susceptibility and Quinolone resistance.</title>
        <authorList>
            <person name="Busch A."/>
            <person name="Hanel I."/>
            <person name="Hotzel H."/>
            <person name="Tomaso H."/>
        </authorList>
    </citation>
    <scope>NUCLEOTIDE SEQUENCE [LARGE SCALE GENOMIC DNA]</scope>
    <source>
        <strain evidence="9 11">17CS1191_2</strain>
    </source>
</reference>
<keyword evidence="3 4" id="KW-0975">Bacterial flagellum</keyword>
<dbReference type="InterPro" id="IPR020013">
    <property type="entry name" value="Flagellar_FlgE/F/G"/>
</dbReference>
<keyword evidence="8" id="KW-0966">Cell projection</keyword>
<sequence>MNQGVYPLAASMVNQINRLDQISNNLANADTIGFKQEGTAETTFNWYLQKMENSPKKKFVESITINNIPKIDTRYTDPHMGAIRTTGNDLDFALNAYDTFFKIQDENGDILYTRNGAFKNQDGFLVDGNGNNVLNQDNEAIIIEDNFQLEIGIAQTGFKNLEKVGDNNYRALNLDLVENLENNDNQIILGAVEQSNVNRVTTMVELIDAHRRFDQSQKAIKTIDELNAGLIEKIGNTR</sequence>
<dbReference type="InterPro" id="IPR010930">
    <property type="entry name" value="Flg_bb/hook_C_dom"/>
</dbReference>
<reference evidence="10" key="1">
    <citation type="submission" date="2015-05" db="EMBL/GenBank/DDBJ databases">
        <authorList>
            <person name="Rovetto F."/>
            <person name="Cocolin L."/>
            <person name="Illeghems K."/>
            <person name="Van Nieuwerburgh F."/>
            <person name="Houf K."/>
        </authorList>
    </citation>
    <scope>NUCLEOTIDE SEQUENCE [LARGE SCALE GENOMIC DNA]</scope>
    <source>
        <strain evidence="10">DU22</strain>
    </source>
</reference>
<evidence type="ECO:0000313" key="8">
    <source>
        <dbReference type="EMBL" id="OCM00130.1"/>
    </source>
</evidence>
<protein>
    <submittedName>
        <fullName evidence="8">Flagellar basal-body rod protein FlgG</fullName>
    </submittedName>
    <submittedName>
        <fullName evidence="9">Flagellar hook-basal body protein</fullName>
    </submittedName>
</protein>
<dbReference type="PANTHER" id="PTHR30435:SF19">
    <property type="entry name" value="FLAGELLAR BASAL-BODY ROD PROTEIN FLGG"/>
    <property type="match status" value="1"/>
</dbReference>
<evidence type="ECO:0000259" key="6">
    <source>
        <dbReference type="Pfam" id="PF06429"/>
    </source>
</evidence>
<evidence type="ECO:0000259" key="5">
    <source>
        <dbReference type="Pfam" id="PF00460"/>
    </source>
</evidence>
<name>A0A1C0B960_9BACT</name>
<dbReference type="AlphaFoldDB" id="A0A1C0B960"/>
<dbReference type="SUPFAM" id="SSF117143">
    <property type="entry name" value="Flagellar hook protein flgE"/>
    <property type="match status" value="1"/>
</dbReference>
<evidence type="ECO:0000313" key="10">
    <source>
        <dbReference type="Proteomes" id="UP000093281"/>
    </source>
</evidence>
<dbReference type="Proteomes" id="UP000093281">
    <property type="component" value="Unassembled WGS sequence"/>
</dbReference>
<dbReference type="EMBL" id="LCUJ01000001">
    <property type="protein sequence ID" value="OCM00130.1"/>
    <property type="molecule type" value="Genomic_DNA"/>
</dbReference>
<feature type="domain" description="Flagellar hook protein FlgE/F/G-like D1" evidence="7">
    <location>
        <begin position="99"/>
        <end position="157"/>
    </location>
</feature>
<evidence type="ECO:0000256" key="4">
    <source>
        <dbReference type="RuleBase" id="RU362116"/>
    </source>
</evidence>
<dbReference type="Pfam" id="PF22692">
    <property type="entry name" value="LlgE_F_G_D1"/>
    <property type="match status" value="1"/>
</dbReference>
<dbReference type="PATRIC" id="fig|544718.43.peg.929"/>
<dbReference type="Pfam" id="PF06429">
    <property type="entry name" value="Flg_bbr_C"/>
    <property type="match status" value="1"/>
</dbReference>
<dbReference type="EMBL" id="VBUF01000002">
    <property type="protein sequence ID" value="TLS72339.1"/>
    <property type="molecule type" value="Genomic_DNA"/>
</dbReference>
<dbReference type="STRING" id="544718.AAX25_00950"/>
<dbReference type="OrthoDB" id="9804559at2"/>
<feature type="domain" description="Flagellar basal-body/hook protein C-terminal" evidence="6">
    <location>
        <begin position="190"/>
        <end position="227"/>
    </location>
</feature>
<evidence type="ECO:0000256" key="1">
    <source>
        <dbReference type="ARBA" id="ARBA00004117"/>
    </source>
</evidence>
<dbReference type="GO" id="GO:0071978">
    <property type="term" value="P:bacterial-type flagellum-dependent swarming motility"/>
    <property type="evidence" value="ECO:0007669"/>
    <property type="project" value="TreeGrafter"/>
</dbReference>
<feature type="domain" description="Flagellar basal body rod protein N-terminal" evidence="5">
    <location>
        <begin position="14"/>
        <end position="35"/>
    </location>
</feature>
<comment type="caution">
    <text evidence="8">The sequence shown here is derived from an EMBL/GenBank/DDBJ whole genome shotgun (WGS) entry which is preliminary data.</text>
</comment>
<comment type="subcellular location">
    <subcellularLocation>
        <location evidence="1 4">Bacterial flagellum basal body</location>
    </subcellularLocation>
</comment>
<keyword evidence="8" id="KW-0969">Cilium</keyword>
<dbReference type="InterPro" id="IPR001444">
    <property type="entry name" value="Flag_bb_rod_N"/>
</dbReference>
<proteinExistence type="inferred from homology"/>
<organism evidence="8 10">
    <name type="scientific">Aliarcobacter thereius</name>
    <dbReference type="NCBI Taxonomy" id="544718"/>
    <lineage>
        <taxon>Bacteria</taxon>
        <taxon>Pseudomonadati</taxon>
        <taxon>Campylobacterota</taxon>
        <taxon>Epsilonproteobacteria</taxon>
        <taxon>Campylobacterales</taxon>
        <taxon>Arcobacteraceae</taxon>
        <taxon>Aliarcobacter</taxon>
    </lineage>
</organism>
<gene>
    <name evidence="8" type="primary">flgG_1</name>
    <name evidence="8" type="ORF">AAX29_00128</name>
    <name evidence="9" type="ORF">FE246_02855</name>
</gene>